<name>A0A9P0X686_PIEBR</name>
<proteinExistence type="predicted"/>
<sequence length="307" mass="35639">MNSILYDELSRDNLALEAARQLDHINATYKNISQQHRELLEINTSIVAYIEEKDVTLKWFGRTIRSRKKVNSFFTNHVEHSKHYFTSVESISKLQIKQNISPRQSDSFISPSCSPELRELLPRNGKRRLFQSPSNSPEWAPGCRPDDEFDGTDKKRLKPDQSQYKNFEHYVLHENNDYKHSSFELNIKGDGVNQPVHEQITPSNLECGQGDCLPSTSSDSNRSHENLNAQLPKLAVECNGYVEFMRTRNNRADSAKWERKCKLQICYSEDPLNVGDFIVWTIYYSDESKCRRNLLAEFNKIGKEQLD</sequence>
<dbReference type="AlphaFoldDB" id="A0A9P0X686"/>
<evidence type="ECO:0000313" key="2">
    <source>
        <dbReference type="EMBL" id="CAH4001627.1"/>
    </source>
</evidence>
<feature type="region of interest" description="Disordered" evidence="1">
    <location>
        <begin position="127"/>
        <end position="162"/>
    </location>
</feature>
<organism evidence="2 3">
    <name type="scientific">Pieris brassicae</name>
    <name type="common">White butterfly</name>
    <name type="synonym">Large white butterfly</name>
    <dbReference type="NCBI Taxonomy" id="7116"/>
    <lineage>
        <taxon>Eukaryota</taxon>
        <taxon>Metazoa</taxon>
        <taxon>Ecdysozoa</taxon>
        <taxon>Arthropoda</taxon>
        <taxon>Hexapoda</taxon>
        <taxon>Insecta</taxon>
        <taxon>Pterygota</taxon>
        <taxon>Neoptera</taxon>
        <taxon>Endopterygota</taxon>
        <taxon>Lepidoptera</taxon>
        <taxon>Glossata</taxon>
        <taxon>Ditrysia</taxon>
        <taxon>Papilionoidea</taxon>
        <taxon>Pieridae</taxon>
        <taxon>Pierinae</taxon>
        <taxon>Pieris</taxon>
    </lineage>
</organism>
<comment type="caution">
    <text evidence="2">The sequence shown here is derived from an EMBL/GenBank/DDBJ whole genome shotgun (WGS) entry which is preliminary data.</text>
</comment>
<gene>
    <name evidence="2" type="ORF">PIBRA_LOCUS2668</name>
</gene>
<accession>A0A9P0X686</accession>
<dbReference type="EMBL" id="CALOZG010000003">
    <property type="protein sequence ID" value="CAH4001627.1"/>
    <property type="molecule type" value="Genomic_DNA"/>
</dbReference>
<reference evidence="2" key="1">
    <citation type="submission" date="2022-05" db="EMBL/GenBank/DDBJ databases">
        <authorList>
            <person name="Okamura Y."/>
        </authorList>
    </citation>
    <scope>NUCLEOTIDE SEQUENCE</scope>
</reference>
<protein>
    <submittedName>
        <fullName evidence="2">Uncharacterized protein</fullName>
    </submittedName>
</protein>
<evidence type="ECO:0000313" key="3">
    <source>
        <dbReference type="Proteomes" id="UP001152562"/>
    </source>
</evidence>
<dbReference type="Proteomes" id="UP001152562">
    <property type="component" value="Unassembled WGS sequence"/>
</dbReference>
<evidence type="ECO:0000256" key="1">
    <source>
        <dbReference type="SAM" id="MobiDB-lite"/>
    </source>
</evidence>
<keyword evidence="3" id="KW-1185">Reference proteome</keyword>